<sequence>MAEKKKPETEIKEKAIRVIWSSVEDLPTLYANNLYVSHSNDAEFHLFFGNLTPPILFGLDEDEFPKEVRVNPVAKIVVTPEIMERFVKAMNDNYEKFKNKREEEK</sequence>
<proteinExistence type="predicted"/>
<protein>
    <recommendedName>
        <fullName evidence="3">DUF3467 domain-containing protein</fullName>
    </recommendedName>
</protein>
<comment type="caution">
    <text evidence="1">The sequence shown here is derived from an EMBL/GenBank/DDBJ whole genome shotgun (WGS) entry which is preliminary data.</text>
</comment>
<evidence type="ECO:0000313" key="2">
    <source>
        <dbReference type="Proteomes" id="UP000064249"/>
    </source>
</evidence>
<name>A0A124FN81_9CHLR</name>
<dbReference type="Proteomes" id="UP000064249">
    <property type="component" value="Unassembled WGS sequence"/>
</dbReference>
<evidence type="ECO:0000313" key="1">
    <source>
        <dbReference type="EMBL" id="KUK47066.1"/>
    </source>
</evidence>
<accession>A0A124FN81</accession>
<dbReference type="Pfam" id="PF11950">
    <property type="entry name" value="DUF3467"/>
    <property type="match status" value="1"/>
</dbReference>
<gene>
    <name evidence="1" type="ORF">XD73_0012</name>
</gene>
<dbReference type="EMBL" id="LGFU01000001">
    <property type="protein sequence ID" value="KUK47066.1"/>
    <property type="molecule type" value="Genomic_DNA"/>
</dbReference>
<reference evidence="1 2" key="1">
    <citation type="journal article" date="2015" name="MBio">
        <title>Genome-Resolved Metagenomic Analysis Reveals Roles for Candidate Phyla and Other Microbial Community Members in Biogeochemical Transformations in Oil Reservoirs.</title>
        <authorList>
            <person name="Hu P."/>
            <person name="Tom L."/>
            <person name="Singh A."/>
            <person name="Thomas B.C."/>
            <person name="Baker B.J."/>
            <person name="Piceno Y.M."/>
            <person name="Andersen G.L."/>
            <person name="Banfield J.F."/>
        </authorList>
    </citation>
    <scope>NUCLEOTIDE SEQUENCE [LARGE SCALE GENOMIC DNA]</scope>
    <source>
        <strain evidence="1">46_16</strain>
    </source>
</reference>
<dbReference type="AlphaFoldDB" id="A0A124FN81"/>
<organism evidence="1 2">
    <name type="scientific">Anaerolinea thermophila</name>
    <dbReference type="NCBI Taxonomy" id="167964"/>
    <lineage>
        <taxon>Bacteria</taxon>
        <taxon>Bacillati</taxon>
        <taxon>Chloroflexota</taxon>
        <taxon>Anaerolineae</taxon>
        <taxon>Anaerolineales</taxon>
        <taxon>Anaerolineaceae</taxon>
        <taxon>Anaerolinea</taxon>
    </lineage>
</organism>
<dbReference type="InterPro" id="IPR021857">
    <property type="entry name" value="DUF3467"/>
</dbReference>
<evidence type="ECO:0008006" key="3">
    <source>
        <dbReference type="Google" id="ProtNLM"/>
    </source>
</evidence>